<dbReference type="RefSeq" id="WP_085111332.1">
    <property type="nucleotide sequence ID" value="NZ_JACKSN010000183.1"/>
</dbReference>
<dbReference type="InterPro" id="IPR002075">
    <property type="entry name" value="NTF2_dom"/>
</dbReference>
<dbReference type="InterPro" id="IPR032710">
    <property type="entry name" value="NTF2-like_dom_sf"/>
</dbReference>
<dbReference type="Proteomes" id="UP000193090">
    <property type="component" value="Unassembled WGS sequence"/>
</dbReference>
<organism evidence="2 3">
    <name type="scientific">Mycolicibacillus trivialis</name>
    <dbReference type="NCBI Taxonomy" id="1798"/>
    <lineage>
        <taxon>Bacteria</taxon>
        <taxon>Bacillati</taxon>
        <taxon>Actinomycetota</taxon>
        <taxon>Actinomycetes</taxon>
        <taxon>Mycobacteriales</taxon>
        <taxon>Mycobacteriaceae</taxon>
        <taxon>Mycolicibacillus</taxon>
    </lineage>
</organism>
<dbReference type="Pfam" id="PF02136">
    <property type="entry name" value="NTF2"/>
    <property type="match status" value="1"/>
</dbReference>
<dbReference type="Gene3D" id="3.10.450.50">
    <property type="match status" value="1"/>
</dbReference>
<gene>
    <name evidence="2" type="ORF">AWC30_16505</name>
</gene>
<protein>
    <submittedName>
        <fullName evidence="2">Transporter</fullName>
    </submittedName>
</protein>
<dbReference type="AlphaFoldDB" id="A0A1X2EEX7"/>
<dbReference type="STRING" id="1798.AWC30_16505"/>
<evidence type="ECO:0000313" key="3">
    <source>
        <dbReference type="Proteomes" id="UP000193090"/>
    </source>
</evidence>
<proteinExistence type="predicted"/>
<evidence type="ECO:0000313" key="2">
    <source>
        <dbReference type="EMBL" id="ORW99473.1"/>
    </source>
</evidence>
<dbReference type="SUPFAM" id="SSF54427">
    <property type="entry name" value="NTF2-like"/>
    <property type="match status" value="1"/>
</dbReference>
<evidence type="ECO:0000259" key="1">
    <source>
        <dbReference type="Pfam" id="PF02136"/>
    </source>
</evidence>
<name>A0A1X2EEX7_9MYCO</name>
<keyword evidence="3" id="KW-1185">Reference proteome</keyword>
<sequence length="275" mass="29990">MRTVGVEVLDTATADREHELLAAVEQSPRAAGAHDRAAWVDLFTADGLVEDPVGSRPHVGTERIGRFYDTFIGPRDITFHRDLDIVCTTTVIRDLELEVAMGRGVVMNIPAFLRYDLRQADGRWRIAALRAYWELPAMMGQFLRNGIRALRPSLALAAGLGRNQGVSGAAGFLTGFRRVGARHKGAVGTFLSAVAREDITVAARLLAPDARISLGDDRPIALTEFVERLSGAGWTKIIGAGDTVAVSVFCDTDRGVLFVALRGHQIHRVRYFSGR</sequence>
<accession>A0A1X2EEX7</accession>
<reference evidence="2 3" key="1">
    <citation type="submission" date="2016-01" db="EMBL/GenBank/DDBJ databases">
        <title>The new phylogeny of the genus Mycobacterium.</title>
        <authorList>
            <person name="Tarcisio F."/>
            <person name="Conor M."/>
            <person name="Antonella G."/>
            <person name="Elisabetta G."/>
            <person name="Giulia F.S."/>
            <person name="Sara T."/>
            <person name="Anna F."/>
            <person name="Clotilde B."/>
            <person name="Roberto B."/>
            <person name="Veronica D.S."/>
            <person name="Fabio R."/>
            <person name="Monica P."/>
            <person name="Olivier J."/>
            <person name="Enrico T."/>
            <person name="Nicola S."/>
        </authorList>
    </citation>
    <scope>NUCLEOTIDE SEQUENCE [LARGE SCALE GENOMIC DNA]</scope>
    <source>
        <strain evidence="2 3">DSM 44153</strain>
    </source>
</reference>
<dbReference type="OrthoDB" id="5735022at2"/>
<comment type="caution">
    <text evidence="2">The sequence shown here is derived from an EMBL/GenBank/DDBJ whole genome shotgun (WGS) entry which is preliminary data.</text>
</comment>
<dbReference type="EMBL" id="LQPZ01000047">
    <property type="protein sequence ID" value="ORW99473.1"/>
    <property type="molecule type" value="Genomic_DNA"/>
</dbReference>
<feature type="domain" description="Nuclear transport factor 2" evidence="1">
    <location>
        <begin position="21"/>
        <end position="101"/>
    </location>
</feature>